<sequence length="64" mass="7497">MNKRKPPHDHTDHHPGRRRQRAEIRPHHGGLQRLYQRHDAKRQGGTGPQLPEKDRLSGEQRGAR</sequence>
<name>A0A653L1F7_AERVE</name>
<organism evidence="2 3">
    <name type="scientific">Aeromonas veronii</name>
    <dbReference type="NCBI Taxonomy" id="654"/>
    <lineage>
        <taxon>Bacteria</taxon>
        <taxon>Pseudomonadati</taxon>
        <taxon>Pseudomonadota</taxon>
        <taxon>Gammaproteobacteria</taxon>
        <taxon>Aeromonadales</taxon>
        <taxon>Aeromonadaceae</taxon>
        <taxon>Aeromonas</taxon>
    </lineage>
</organism>
<accession>A0A653L1F7</accession>
<gene>
    <name evidence="2" type="ORF">AERO8C_20251</name>
</gene>
<proteinExistence type="predicted"/>
<evidence type="ECO:0000256" key="1">
    <source>
        <dbReference type="SAM" id="MobiDB-lite"/>
    </source>
</evidence>
<evidence type="ECO:0000313" key="3">
    <source>
        <dbReference type="Proteomes" id="UP000439123"/>
    </source>
</evidence>
<protein>
    <submittedName>
        <fullName evidence="2">Uncharacterized protein</fullName>
    </submittedName>
</protein>
<reference evidence="2 3" key="1">
    <citation type="submission" date="2019-10" db="EMBL/GenBank/DDBJ databases">
        <authorList>
            <person name="Karimi E."/>
        </authorList>
    </citation>
    <scope>NUCLEOTIDE SEQUENCE [LARGE SCALE GENOMIC DNA]</scope>
    <source>
        <strain evidence="2">Aeromonas sp. 8C</strain>
    </source>
</reference>
<feature type="compositionally biased region" description="Basic and acidic residues" evidence="1">
    <location>
        <begin position="51"/>
        <end position="64"/>
    </location>
</feature>
<feature type="region of interest" description="Disordered" evidence="1">
    <location>
        <begin position="1"/>
        <end position="64"/>
    </location>
</feature>
<dbReference type="Proteomes" id="UP000439123">
    <property type="component" value="Unassembled WGS sequence"/>
</dbReference>
<dbReference type="EMBL" id="CABWLC010000012">
    <property type="protein sequence ID" value="VXA85101.1"/>
    <property type="molecule type" value="Genomic_DNA"/>
</dbReference>
<evidence type="ECO:0000313" key="2">
    <source>
        <dbReference type="EMBL" id="VXA85101.1"/>
    </source>
</evidence>
<dbReference type="AlphaFoldDB" id="A0A653L1F7"/>